<evidence type="ECO:0000313" key="3">
    <source>
        <dbReference type="EMBL" id="MPY11504.1"/>
    </source>
</evidence>
<gene>
    <name evidence="3" type="ORF">FNH21_12395</name>
</gene>
<dbReference type="OrthoDB" id="9808942at2"/>
<feature type="compositionally biased region" description="Polar residues" evidence="2">
    <location>
        <begin position="170"/>
        <end position="179"/>
    </location>
</feature>
<evidence type="ECO:0000256" key="2">
    <source>
        <dbReference type="SAM" id="MobiDB-lite"/>
    </source>
</evidence>
<protein>
    <submittedName>
        <fullName evidence="3">Asp23/Gls24 family envelope stress response protein</fullName>
    </submittedName>
</protein>
<accession>A0A7X1NR43</accession>
<name>A0A7X1NR43_9MICC</name>
<keyword evidence="4" id="KW-1185">Reference proteome</keyword>
<sequence length="179" mass="18339">MTEQPMGQPLPVLQDAPAGRTVIGDPAAVKIAAIAARAVPGVYALGPGTGRALGAIRDAVGANDLSHGVKVEIGQTQLAVDISLVADYGFALNALADAVRAAVYDALTDLVGLEVIEVNIEVLDVHLPPPAESRTESRTESRAESRAMVSGTAGTRRIEPGSAGRVRPTGATQLEQAGE</sequence>
<dbReference type="Proteomes" id="UP000326464">
    <property type="component" value="Unassembled WGS sequence"/>
</dbReference>
<dbReference type="RefSeq" id="WP_152816163.1">
    <property type="nucleotide sequence ID" value="NZ_VJXX01000004.1"/>
</dbReference>
<comment type="similarity">
    <text evidence="1">Belongs to the asp23 family.</text>
</comment>
<reference evidence="4" key="1">
    <citation type="submission" date="2019-07" db="EMBL/GenBank/DDBJ databases">
        <title>Arthrobacter KR32 sp. nov., isolated from mountain cheese made of cows milk.</title>
        <authorList>
            <person name="Flegler A."/>
        </authorList>
    </citation>
    <scope>NUCLEOTIDE SEQUENCE [LARGE SCALE GENOMIC DNA]</scope>
    <source>
        <strain evidence="4">KR32</strain>
    </source>
</reference>
<dbReference type="PANTHER" id="PTHR34297">
    <property type="entry name" value="HYPOTHETICAL CYTOSOLIC PROTEIN-RELATED"/>
    <property type="match status" value="1"/>
</dbReference>
<dbReference type="InterPro" id="IPR005531">
    <property type="entry name" value="Asp23"/>
</dbReference>
<evidence type="ECO:0000313" key="4">
    <source>
        <dbReference type="Proteomes" id="UP000326464"/>
    </source>
</evidence>
<proteinExistence type="inferred from homology"/>
<dbReference type="PANTHER" id="PTHR34297:SF3">
    <property type="entry name" value="ALKALINE SHOCK PROTEIN 23"/>
    <property type="match status" value="1"/>
</dbReference>
<feature type="compositionally biased region" description="Basic and acidic residues" evidence="2">
    <location>
        <begin position="133"/>
        <end position="145"/>
    </location>
</feature>
<dbReference type="AlphaFoldDB" id="A0A7X1NR43"/>
<comment type="caution">
    <text evidence="3">The sequence shown here is derived from an EMBL/GenBank/DDBJ whole genome shotgun (WGS) entry which is preliminary data.</text>
</comment>
<feature type="region of interest" description="Disordered" evidence="2">
    <location>
        <begin position="129"/>
        <end position="179"/>
    </location>
</feature>
<evidence type="ECO:0000256" key="1">
    <source>
        <dbReference type="ARBA" id="ARBA00005721"/>
    </source>
</evidence>
<organism evidence="3 4">
    <name type="scientific">Arthrobacter bussei</name>
    <dbReference type="NCBI Taxonomy" id="2594179"/>
    <lineage>
        <taxon>Bacteria</taxon>
        <taxon>Bacillati</taxon>
        <taxon>Actinomycetota</taxon>
        <taxon>Actinomycetes</taxon>
        <taxon>Micrococcales</taxon>
        <taxon>Micrococcaceae</taxon>
        <taxon>Arthrobacter</taxon>
    </lineage>
</organism>
<dbReference type="Pfam" id="PF03780">
    <property type="entry name" value="Asp23"/>
    <property type="match status" value="1"/>
</dbReference>
<dbReference type="EMBL" id="VJXX01000004">
    <property type="protein sequence ID" value="MPY11504.1"/>
    <property type="molecule type" value="Genomic_DNA"/>
</dbReference>